<feature type="signal peptide" evidence="1">
    <location>
        <begin position="1"/>
        <end position="19"/>
    </location>
</feature>
<sequence>MFARSALLAVLSSAALVAAAPAAAITDTSILNYALTLEFIESAFYEQGLDQFSDIDFVLAGFAPWVRGRFTQIHAHELSHAEFLTSQLQALGVTPVQACTYSFPYTDVQSWVTLSMTLEGVGSAAYMGAANFISDKNVLIASQSIAQVEARHNGWVSSAVNQLQPWDGPYETPLYFSQVFSLAMGFVVECPATNPALPVSVFPALSISNAAPASGDTITLTYTSNAPNNAGQTYLAWYSGLTTIFTPIVNGSTTVPDGLLGTVYAGVVANQSAQTGDATIITGLAVFSFPFGAFAAGNA</sequence>
<evidence type="ECO:0008006" key="4">
    <source>
        <dbReference type="Google" id="ProtNLM"/>
    </source>
</evidence>
<dbReference type="OrthoDB" id="1001765at2759"/>
<dbReference type="AlphaFoldDB" id="A0A401GNK3"/>
<dbReference type="STRING" id="139825.A0A401GNK3"/>
<dbReference type="InterPro" id="IPR009078">
    <property type="entry name" value="Ferritin-like_SF"/>
</dbReference>
<name>A0A401GNK3_9APHY</name>
<evidence type="ECO:0000256" key="1">
    <source>
        <dbReference type="SAM" id="SignalP"/>
    </source>
</evidence>
<dbReference type="Pfam" id="PF13668">
    <property type="entry name" value="Ferritin_2"/>
    <property type="match status" value="1"/>
</dbReference>
<reference evidence="2 3" key="1">
    <citation type="journal article" date="2018" name="Sci. Rep.">
        <title>Genome sequence of the cauliflower mushroom Sparassis crispa (Hanabiratake) and its association with beneficial usage.</title>
        <authorList>
            <person name="Kiyama R."/>
            <person name="Furutani Y."/>
            <person name="Kawaguchi K."/>
            <person name="Nakanishi T."/>
        </authorList>
    </citation>
    <scope>NUCLEOTIDE SEQUENCE [LARGE SCALE GENOMIC DNA]</scope>
</reference>
<dbReference type="Proteomes" id="UP000287166">
    <property type="component" value="Unassembled WGS sequence"/>
</dbReference>
<protein>
    <recommendedName>
        <fullName evidence="4">Protein rds1</fullName>
    </recommendedName>
</protein>
<dbReference type="InterPro" id="IPR039254">
    <property type="entry name" value="Rds1"/>
</dbReference>
<gene>
    <name evidence="2" type="ORF">SCP_0503720</name>
</gene>
<dbReference type="GeneID" id="38780241"/>
<organism evidence="2 3">
    <name type="scientific">Sparassis crispa</name>
    <dbReference type="NCBI Taxonomy" id="139825"/>
    <lineage>
        <taxon>Eukaryota</taxon>
        <taxon>Fungi</taxon>
        <taxon>Dikarya</taxon>
        <taxon>Basidiomycota</taxon>
        <taxon>Agaricomycotina</taxon>
        <taxon>Agaricomycetes</taxon>
        <taxon>Polyporales</taxon>
        <taxon>Sparassidaceae</taxon>
        <taxon>Sparassis</taxon>
    </lineage>
</organism>
<accession>A0A401GNK3</accession>
<dbReference type="RefSeq" id="XP_027614237.1">
    <property type="nucleotide sequence ID" value="XM_027758436.1"/>
</dbReference>
<dbReference type="PANTHER" id="PTHR38705">
    <property type="entry name" value="PROTEIN RDS1"/>
    <property type="match status" value="1"/>
</dbReference>
<comment type="caution">
    <text evidence="2">The sequence shown here is derived from an EMBL/GenBank/DDBJ whole genome shotgun (WGS) entry which is preliminary data.</text>
</comment>
<dbReference type="SUPFAM" id="SSF47240">
    <property type="entry name" value="Ferritin-like"/>
    <property type="match status" value="1"/>
</dbReference>
<evidence type="ECO:0000313" key="3">
    <source>
        <dbReference type="Proteomes" id="UP000287166"/>
    </source>
</evidence>
<dbReference type="InParanoid" id="A0A401GNK3"/>
<keyword evidence="3" id="KW-1185">Reference proteome</keyword>
<dbReference type="PANTHER" id="PTHR38705:SF1">
    <property type="entry name" value="PROTEIN RDS1"/>
    <property type="match status" value="1"/>
</dbReference>
<feature type="chain" id="PRO_5019557301" description="Protein rds1" evidence="1">
    <location>
        <begin position="20"/>
        <end position="299"/>
    </location>
</feature>
<dbReference type="EMBL" id="BFAD01000005">
    <property type="protein sequence ID" value="GBE83324.1"/>
    <property type="molecule type" value="Genomic_DNA"/>
</dbReference>
<proteinExistence type="predicted"/>
<evidence type="ECO:0000313" key="2">
    <source>
        <dbReference type="EMBL" id="GBE83324.1"/>
    </source>
</evidence>
<keyword evidence="1" id="KW-0732">Signal</keyword>
<dbReference type="CDD" id="cd00657">
    <property type="entry name" value="Ferritin_like"/>
    <property type="match status" value="1"/>
</dbReference>